<keyword evidence="2" id="KW-1185">Reference proteome</keyword>
<accession>A0A4Y2CGY2</accession>
<reference evidence="1 2" key="1">
    <citation type="journal article" date="2019" name="Sci. Rep.">
        <title>Orb-weaving spider Araneus ventricosus genome elucidates the spidroin gene catalogue.</title>
        <authorList>
            <person name="Kono N."/>
            <person name="Nakamura H."/>
            <person name="Ohtoshi R."/>
            <person name="Moran D.A.P."/>
            <person name="Shinohara A."/>
            <person name="Yoshida Y."/>
            <person name="Fujiwara M."/>
            <person name="Mori M."/>
            <person name="Tomita M."/>
            <person name="Arakawa K."/>
        </authorList>
    </citation>
    <scope>NUCLEOTIDE SEQUENCE [LARGE SCALE GENOMIC DNA]</scope>
</reference>
<dbReference type="AlphaFoldDB" id="A0A4Y2CGY2"/>
<dbReference type="OrthoDB" id="10050977at2759"/>
<evidence type="ECO:0008006" key="3">
    <source>
        <dbReference type="Google" id="ProtNLM"/>
    </source>
</evidence>
<protein>
    <recommendedName>
        <fullName evidence="3">DUF4371 domain-containing protein</fullName>
    </recommendedName>
</protein>
<dbReference type="Proteomes" id="UP000499080">
    <property type="component" value="Unassembled WGS sequence"/>
</dbReference>
<sequence length="114" mass="12937">MVCLDTNTRWNRLSAMLGIFSEIKSTISKALIDVKEQQIFLMLNLKLTTNVTGLKPLKIGLEKLCSRIATFLTAEEVFAFIIGQLNQENSEFAKNMKCSLAKELVRDAMLVYLY</sequence>
<evidence type="ECO:0000313" key="1">
    <source>
        <dbReference type="EMBL" id="GBM03580.1"/>
    </source>
</evidence>
<gene>
    <name evidence="1" type="ORF">AVEN_203158_1</name>
</gene>
<proteinExistence type="predicted"/>
<name>A0A4Y2CGY2_ARAVE</name>
<organism evidence="1 2">
    <name type="scientific">Araneus ventricosus</name>
    <name type="common">Orbweaver spider</name>
    <name type="synonym">Epeira ventricosa</name>
    <dbReference type="NCBI Taxonomy" id="182803"/>
    <lineage>
        <taxon>Eukaryota</taxon>
        <taxon>Metazoa</taxon>
        <taxon>Ecdysozoa</taxon>
        <taxon>Arthropoda</taxon>
        <taxon>Chelicerata</taxon>
        <taxon>Arachnida</taxon>
        <taxon>Araneae</taxon>
        <taxon>Araneomorphae</taxon>
        <taxon>Entelegynae</taxon>
        <taxon>Araneoidea</taxon>
        <taxon>Araneidae</taxon>
        <taxon>Araneus</taxon>
    </lineage>
</organism>
<evidence type="ECO:0000313" key="2">
    <source>
        <dbReference type="Proteomes" id="UP000499080"/>
    </source>
</evidence>
<comment type="caution">
    <text evidence="1">The sequence shown here is derived from an EMBL/GenBank/DDBJ whole genome shotgun (WGS) entry which is preliminary data.</text>
</comment>
<dbReference type="EMBL" id="BGPR01000193">
    <property type="protein sequence ID" value="GBM03580.1"/>
    <property type="molecule type" value="Genomic_DNA"/>
</dbReference>